<accession>A0ABW2N0X8</accession>
<sequence>MINQFDFGLVDEALLEEVQLTTALIVAAGESEGPLSRSEIDRILGVTPGPGSQSGDVQQESPDDPH</sequence>
<protein>
    <recommendedName>
        <fullName evidence="4">SMC-Scp complex subunit ScpB</fullName>
    </recommendedName>
</protein>
<evidence type="ECO:0000313" key="2">
    <source>
        <dbReference type="EMBL" id="MFC7359494.1"/>
    </source>
</evidence>
<reference evidence="3" key="1">
    <citation type="journal article" date="2019" name="Int. J. Syst. Evol. Microbiol.">
        <title>The Global Catalogue of Microorganisms (GCM) 10K type strain sequencing project: providing services to taxonomists for standard genome sequencing and annotation.</title>
        <authorList>
            <consortium name="The Broad Institute Genomics Platform"/>
            <consortium name="The Broad Institute Genome Sequencing Center for Infectious Disease"/>
            <person name="Wu L."/>
            <person name="Ma J."/>
        </authorList>
    </citation>
    <scope>NUCLEOTIDE SEQUENCE [LARGE SCALE GENOMIC DNA]</scope>
    <source>
        <strain evidence="3">FCH27</strain>
    </source>
</reference>
<evidence type="ECO:0008006" key="4">
    <source>
        <dbReference type="Google" id="ProtNLM"/>
    </source>
</evidence>
<feature type="region of interest" description="Disordered" evidence="1">
    <location>
        <begin position="30"/>
        <end position="66"/>
    </location>
</feature>
<gene>
    <name evidence="2" type="ORF">ACFQO6_04355</name>
</gene>
<keyword evidence="3" id="KW-1185">Reference proteome</keyword>
<organism evidence="2 3">
    <name type="scientific">Nocardioides astragali</name>
    <dbReference type="NCBI Taxonomy" id="1776736"/>
    <lineage>
        <taxon>Bacteria</taxon>
        <taxon>Bacillati</taxon>
        <taxon>Actinomycetota</taxon>
        <taxon>Actinomycetes</taxon>
        <taxon>Propionibacteriales</taxon>
        <taxon>Nocardioidaceae</taxon>
        <taxon>Nocardioides</taxon>
    </lineage>
</organism>
<feature type="compositionally biased region" description="Polar residues" evidence="1">
    <location>
        <begin position="50"/>
        <end position="60"/>
    </location>
</feature>
<dbReference type="RefSeq" id="WP_255889589.1">
    <property type="nucleotide sequence ID" value="NZ_JAFMZM010000002.1"/>
</dbReference>
<name>A0ABW2N0X8_9ACTN</name>
<proteinExistence type="predicted"/>
<dbReference type="Proteomes" id="UP001596524">
    <property type="component" value="Unassembled WGS sequence"/>
</dbReference>
<evidence type="ECO:0000256" key="1">
    <source>
        <dbReference type="SAM" id="MobiDB-lite"/>
    </source>
</evidence>
<dbReference type="EMBL" id="JBHTCH010000004">
    <property type="protein sequence ID" value="MFC7359494.1"/>
    <property type="molecule type" value="Genomic_DNA"/>
</dbReference>
<comment type="caution">
    <text evidence="2">The sequence shown here is derived from an EMBL/GenBank/DDBJ whole genome shotgun (WGS) entry which is preliminary data.</text>
</comment>
<evidence type="ECO:0000313" key="3">
    <source>
        <dbReference type="Proteomes" id="UP001596524"/>
    </source>
</evidence>